<comment type="caution">
    <text evidence="5">The sequence shown here is derived from an EMBL/GenBank/DDBJ whole genome shotgun (WGS) entry which is preliminary data.</text>
</comment>
<sequence length="799" mass="89392">MGCATSKLDDLPAVALCRDRCAFLDEAIRFRHAFAQAHTAYILSLQAVGKSLHNFIEPGYVYSEPSSSPNLKLPNQRKGDSDLQPSNSPLHRLSHSNSSSHLHLPSDSDDDSSSLHHSDHSSPLHQTHGDFLDYPDGNRGGFVSGGGGFVQMNYMKNNAMQSVVHQQMPISTERVYQMGESASSSGYYPYPNNGYSNYGGGYGGYYGSSSSKPPPPPPSPPRISAWDFLNFFETPAVGNYYGSYTPGRDPREVREEEGIPELEDVRYYQPEVVKKVHGDHNFAEDSGGKYSKAAMDDPLKVVNKNVAAAAYQTKPSAAVEDAVQYEMGVVNKKLEGHGNGAPSSSTALKRGGGSRDVYEVVKEIEALFKKASEFGDEIAKMLEMGQLPHQHKHAILTRPPASRRRAKPSAMAAAAAAEEVVFVEDIGMRSGNLSATLKKLYMWEKKLYNEVKGEEKMRMSHVRKRHQLKRLHERGAEAQKVEAIQTSINTLSTNLKIAIQVVDKISETINKIRDEELWPQVNELIQGLTRMWKGMLECHHAQFQVIKESRGLGHIRSGGKPSDLDLRVTLQLDHELISWTTSFSGWISAQKNFTRSLNNWLLKCLLYEPEETPDGFVPFSPGRIGAPPIFVICNQWSQVLDRFSEKKVVDSMHVFAKSVLQIWEHDKQEVRKTMITNKDLERKAKRIDRDDQKLQKKIQALDKKLIMVTGHVQGDGSSSLQAGLQSIFEALERFATDSMKAYEELLQRSAEESAKARTDPPIHIETQHNTRCLPLTELNSVRFFGREGYESRGYQSRPG</sequence>
<organism evidence="5 6">
    <name type="scientific">Cucurbita argyrosperma subsp. sororia</name>
    <dbReference type="NCBI Taxonomy" id="37648"/>
    <lineage>
        <taxon>Eukaryota</taxon>
        <taxon>Viridiplantae</taxon>
        <taxon>Streptophyta</taxon>
        <taxon>Embryophyta</taxon>
        <taxon>Tracheophyta</taxon>
        <taxon>Spermatophyta</taxon>
        <taxon>Magnoliopsida</taxon>
        <taxon>eudicotyledons</taxon>
        <taxon>Gunneridae</taxon>
        <taxon>Pentapetalae</taxon>
        <taxon>rosids</taxon>
        <taxon>fabids</taxon>
        <taxon>Cucurbitales</taxon>
        <taxon>Cucurbitaceae</taxon>
        <taxon>Cucurbiteae</taxon>
        <taxon>Cucurbita</taxon>
    </lineage>
</organism>
<protein>
    <submittedName>
        <fullName evidence="5">Protein ALTERED PHOSPHATE STARVATION RESPONSE 1</fullName>
    </submittedName>
</protein>
<dbReference type="PANTHER" id="PTHR21450">
    <property type="entry name" value="PROTEIN ALTERED PHOSPHATE STARVATION RESPONSE 1"/>
    <property type="match status" value="1"/>
</dbReference>
<evidence type="ECO:0000313" key="6">
    <source>
        <dbReference type="Proteomes" id="UP000685013"/>
    </source>
</evidence>
<dbReference type="EMBL" id="JAGKQH010000020">
    <property type="protein sequence ID" value="KAG6570985.1"/>
    <property type="molecule type" value="Genomic_DNA"/>
</dbReference>
<feature type="compositionally biased region" description="Low complexity" evidence="2">
    <location>
        <begin position="85"/>
        <end position="105"/>
    </location>
</feature>
<feature type="region of interest" description="Disordered" evidence="2">
    <location>
        <begin position="63"/>
        <end position="133"/>
    </location>
</feature>
<dbReference type="InterPro" id="IPR006867">
    <property type="entry name" value="DUF632"/>
</dbReference>
<dbReference type="PANTHER" id="PTHR21450:SF41">
    <property type="entry name" value="RNA POLYMERASE SUBUNIT BETA, PUTATIVE (DUF630 AND DUF632)-RELATED"/>
    <property type="match status" value="1"/>
</dbReference>
<dbReference type="AlphaFoldDB" id="A0AAV6LUH6"/>
<keyword evidence="1" id="KW-0175">Coiled coil</keyword>
<evidence type="ECO:0000259" key="3">
    <source>
        <dbReference type="Pfam" id="PF04782"/>
    </source>
</evidence>
<feature type="domain" description="DUF632" evidence="3">
    <location>
        <begin position="358"/>
        <end position="659"/>
    </location>
</feature>
<evidence type="ECO:0000256" key="1">
    <source>
        <dbReference type="SAM" id="Coils"/>
    </source>
</evidence>
<feature type="compositionally biased region" description="Basic and acidic residues" evidence="2">
    <location>
        <begin position="113"/>
        <end position="131"/>
    </location>
</feature>
<keyword evidence="6" id="KW-1185">Reference proteome</keyword>
<proteinExistence type="predicted"/>
<feature type="coiled-coil region" evidence="1">
    <location>
        <begin position="677"/>
        <end position="704"/>
    </location>
</feature>
<evidence type="ECO:0000259" key="4">
    <source>
        <dbReference type="Pfam" id="PF04783"/>
    </source>
</evidence>
<feature type="domain" description="DUF630" evidence="4">
    <location>
        <begin position="1"/>
        <end position="57"/>
    </location>
</feature>
<evidence type="ECO:0000313" key="5">
    <source>
        <dbReference type="EMBL" id="KAG6570985.1"/>
    </source>
</evidence>
<dbReference type="Proteomes" id="UP000685013">
    <property type="component" value="Chromosome 20"/>
</dbReference>
<dbReference type="Pfam" id="PF04783">
    <property type="entry name" value="DUF630"/>
    <property type="match status" value="1"/>
</dbReference>
<dbReference type="InterPro" id="IPR006868">
    <property type="entry name" value="DUF630"/>
</dbReference>
<feature type="non-terminal residue" evidence="5">
    <location>
        <position position="1"/>
    </location>
</feature>
<reference evidence="5 6" key="1">
    <citation type="journal article" date="2021" name="Hortic Res">
        <title>The domestication of Cucurbita argyrosperma as revealed by the genome of its wild relative.</title>
        <authorList>
            <person name="Barrera-Redondo J."/>
            <person name="Sanchez-de la Vega G."/>
            <person name="Aguirre-Liguori J.A."/>
            <person name="Castellanos-Morales G."/>
            <person name="Gutierrez-Guerrero Y.T."/>
            <person name="Aguirre-Dugua X."/>
            <person name="Aguirre-Planter E."/>
            <person name="Tenaillon M.I."/>
            <person name="Lira-Saade R."/>
            <person name="Eguiarte L.E."/>
        </authorList>
    </citation>
    <scope>NUCLEOTIDE SEQUENCE [LARGE SCALE GENOMIC DNA]</scope>
    <source>
        <strain evidence="5">JBR-2021</strain>
    </source>
</reference>
<accession>A0AAV6LUH6</accession>
<dbReference type="Pfam" id="PF04782">
    <property type="entry name" value="DUF632"/>
    <property type="match status" value="1"/>
</dbReference>
<evidence type="ECO:0000256" key="2">
    <source>
        <dbReference type="SAM" id="MobiDB-lite"/>
    </source>
</evidence>
<name>A0AAV6LUH6_9ROSI</name>
<gene>
    <name evidence="5" type="primary">APSR1</name>
    <name evidence="5" type="ORF">SDJN03_29900</name>
</gene>